<accession>A0A7R9CHG5</accession>
<evidence type="ECO:0000256" key="2">
    <source>
        <dbReference type="SAM" id="MobiDB-lite"/>
    </source>
</evidence>
<keyword evidence="1" id="KW-0175">Coiled coil</keyword>
<feature type="domain" description="NF-kappa-B essential modulator NEMO CC2-LZ" evidence="3">
    <location>
        <begin position="164"/>
        <end position="203"/>
    </location>
</feature>
<protein>
    <recommendedName>
        <fullName evidence="3">NF-kappa-B essential modulator NEMO CC2-LZ domain-containing protein</fullName>
    </recommendedName>
</protein>
<gene>
    <name evidence="4" type="ORF">TPSB3V08_LOCUS15</name>
</gene>
<dbReference type="InterPro" id="IPR051301">
    <property type="entry name" value="Optineurin/NFkB_EssMod"/>
</dbReference>
<dbReference type="GO" id="GO:0070530">
    <property type="term" value="F:K63-linked polyubiquitin modification-dependent protein binding"/>
    <property type="evidence" value="ECO:0007669"/>
    <property type="project" value="TreeGrafter"/>
</dbReference>
<dbReference type="GO" id="GO:0005634">
    <property type="term" value="C:nucleus"/>
    <property type="evidence" value="ECO:0007669"/>
    <property type="project" value="TreeGrafter"/>
</dbReference>
<dbReference type="AlphaFoldDB" id="A0A7R9CHG5"/>
<dbReference type="PANTHER" id="PTHR31553:SF1">
    <property type="entry name" value="NF-KAPPA-B ESSENTIAL MODULATOR"/>
    <property type="match status" value="1"/>
</dbReference>
<dbReference type="GO" id="GO:0005737">
    <property type="term" value="C:cytoplasm"/>
    <property type="evidence" value="ECO:0007669"/>
    <property type="project" value="TreeGrafter"/>
</dbReference>
<feature type="compositionally biased region" description="Polar residues" evidence="2">
    <location>
        <begin position="206"/>
        <end position="226"/>
    </location>
</feature>
<feature type="region of interest" description="Disordered" evidence="2">
    <location>
        <begin position="206"/>
        <end position="227"/>
    </location>
</feature>
<name>A0A7R9CHG5_TIMPO</name>
<proteinExistence type="predicted"/>
<dbReference type="Gene3D" id="1.20.5.990">
    <property type="entry name" value="Nemo cc2-lz domain - 1d5 darpin complex"/>
    <property type="match status" value="1"/>
</dbReference>
<dbReference type="EMBL" id="OD000003">
    <property type="protein sequence ID" value="CAD7395098.1"/>
    <property type="molecule type" value="Genomic_DNA"/>
</dbReference>
<organism evidence="4">
    <name type="scientific">Timema poppense</name>
    <name type="common">Walking stick</name>
    <dbReference type="NCBI Taxonomy" id="170557"/>
    <lineage>
        <taxon>Eukaryota</taxon>
        <taxon>Metazoa</taxon>
        <taxon>Ecdysozoa</taxon>
        <taxon>Arthropoda</taxon>
        <taxon>Hexapoda</taxon>
        <taxon>Insecta</taxon>
        <taxon>Pterygota</taxon>
        <taxon>Neoptera</taxon>
        <taxon>Polyneoptera</taxon>
        <taxon>Phasmatodea</taxon>
        <taxon>Timematodea</taxon>
        <taxon>Timematoidea</taxon>
        <taxon>Timematidae</taxon>
        <taxon>Timema</taxon>
    </lineage>
</organism>
<evidence type="ECO:0000313" key="4">
    <source>
        <dbReference type="EMBL" id="CAD7395098.1"/>
    </source>
</evidence>
<dbReference type="PANTHER" id="PTHR31553">
    <property type="entry name" value="NF-KAPPA-B ESSENTIAL MODULATOR"/>
    <property type="match status" value="1"/>
</dbReference>
<dbReference type="Pfam" id="PF16516">
    <property type="entry name" value="CC2-LZ"/>
    <property type="match status" value="1"/>
</dbReference>
<evidence type="ECO:0000256" key="1">
    <source>
        <dbReference type="ARBA" id="ARBA00023054"/>
    </source>
</evidence>
<dbReference type="GO" id="GO:0043122">
    <property type="term" value="P:regulation of canonical NF-kappaB signal transduction"/>
    <property type="evidence" value="ECO:0007669"/>
    <property type="project" value="TreeGrafter"/>
</dbReference>
<sequence>MTDHGCRDSPALASCCEVELAILNTLGWKKGLLISKLGAGLSEPLFSQTRGGWAPVSSTGWGHRYSGPGTGVGRHLGSPKLELGYLGLYPIRDDDFPMVLRMISVEKVFPLKLLSPIEQILLLGPLFSSNDGGFNETFGGTGVCDRGERGNIGIDLDPWQPRLKVEVYQSDFNAEREARARLVGEKDQLAEDLRHLQRRNQQLIDDLSKYQQTPNRQPPTSTTAKGSKTELVWACNEDGKREDAIKNVGDEVCQKKTAREAKKEMGGADNKVFKFEEKNGRTRGGRIVGGYRKMEAFY</sequence>
<reference evidence="4" key="1">
    <citation type="submission" date="2020-11" db="EMBL/GenBank/DDBJ databases">
        <authorList>
            <person name="Tran Van P."/>
        </authorList>
    </citation>
    <scope>NUCLEOTIDE SEQUENCE</scope>
</reference>
<dbReference type="InterPro" id="IPR032419">
    <property type="entry name" value="CC2-LZ_dom"/>
</dbReference>
<evidence type="ECO:0000259" key="3">
    <source>
        <dbReference type="Pfam" id="PF16516"/>
    </source>
</evidence>